<comment type="caution">
    <text evidence="3">The sequence shown here is derived from an EMBL/GenBank/DDBJ whole genome shotgun (WGS) entry which is preliminary data.</text>
</comment>
<gene>
    <name evidence="3" type="ORF">KSF_004310</name>
</gene>
<dbReference type="PANTHER" id="PTHR43540">
    <property type="entry name" value="PEROXYUREIDOACRYLATE/UREIDOACRYLATE AMIDOHYDROLASE-RELATED"/>
    <property type="match status" value="1"/>
</dbReference>
<sequence length="185" mass="20595">MENNSAFLVMDIQGPMVDGLANKEEYLQKIQRTIDAARANNIPVIYVVVGFRPNMPEFNLRSKGLRALRDTGTADALVNPIPVLPLTETDVVVTRRRLSAFPGSDLEIILRAKNIDHLVLSGISTSGVVLSTVREAVDKDYILTVLSDLCADRDEEVHRILTEKVFPRHADVLSSTEWRSQLRSA</sequence>
<evidence type="ECO:0000256" key="1">
    <source>
        <dbReference type="ARBA" id="ARBA00022801"/>
    </source>
</evidence>
<dbReference type="Pfam" id="PF00857">
    <property type="entry name" value="Isochorismatase"/>
    <property type="match status" value="1"/>
</dbReference>
<protein>
    <submittedName>
        <fullName evidence="3">Cysteine hydrolase</fullName>
    </submittedName>
</protein>
<dbReference type="EMBL" id="BNJK01000001">
    <property type="protein sequence ID" value="GHO90383.1"/>
    <property type="molecule type" value="Genomic_DNA"/>
</dbReference>
<dbReference type="InterPro" id="IPR000868">
    <property type="entry name" value="Isochorismatase-like_dom"/>
</dbReference>
<evidence type="ECO:0000313" key="3">
    <source>
        <dbReference type="EMBL" id="GHO90383.1"/>
    </source>
</evidence>
<dbReference type="Proteomes" id="UP000597444">
    <property type="component" value="Unassembled WGS sequence"/>
</dbReference>
<proteinExistence type="predicted"/>
<dbReference type="InterPro" id="IPR050272">
    <property type="entry name" value="Isochorismatase-like_hydrls"/>
</dbReference>
<dbReference type="SUPFAM" id="SSF52499">
    <property type="entry name" value="Isochorismatase-like hydrolases"/>
    <property type="match status" value="1"/>
</dbReference>
<evidence type="ECO:0000313" key="4">
    <source>
        <dbReference type="Proteomes" id="UP000597444"/>
    </source>
</evidence>
<dbReference type="CDD" id="cd00431">
    <property type="entry name" value="cysteine_hydrolases"/>
    <property type="match status" value="1"/>
</dbReference>
<accession>A0A8J3MZE8</accession>
<dbReference type="AlphaFoldDB" id="A0A8J3MZE8"/>
<dbReference type="Gene3D" id="3.40.50.850">
    <property type="entry name" value="Isochorismatase-like"/>
    <property type="match status" value="1"/>
</dbReference>
<keyword evidence="1 3" id="KW-0378">Hydrolase</keyword>
<feature type="domain" description="Isochorismatase-like" evidence="2">
    <location>
        <begin position="5"/>
        <end position="176"/>
    </location>
</feature>
<dbReference type="PANTHER" id="PTHR43540:SF1">
    <property type="entry name" value="ISOCHORISMATASE HYDROLASE"/>
    <property type="match status" value="1"/>
</dbReference>
<keyword evidence="4" id="KW-1185">Reference proteome</keyword>
<dbReference type="GO" id="GO:0016787">
    <property type="term" value="F:hydrolase activity"/>
    <property type="evidence" value="ECO:0007669"/>
    <property type="project" value="UniProtKB-KW"/>
</dbReference>
<dbReference type="InterPro" id="IPR036380">
    <property type="entry name" value="Isochorismatase-like_sf"/>
</dbReference>
<evidence type="ECO:0000259" key="2">
    <source>
        <dbReference type="Pfam" id="PF00857"/>
    </source>
</evidence>
<dbReference type="RefSeq" id="WP_220201351.1">
    <property type="nucleotide sequence ID" value="NZ_BNJK01000001.1"/>
</dbReference>
<name>A0A8J3MZE8_9CHLR</name>
<reference evidence="3" key="1">
    <citation type="submission" date="2020-10" db="EMBL/GenBank/DDBJ databases">
        <title>Taxonomic study of unclassified bacteria belonging to the class Ktedonobacteria.</title>
        <authorList>
            <person name="Yabe S."/>
            <person name="Wang C.M."/>
            <person name="Zheng Y."/>
            <person name="Sakai Y."/>
            <person name="Cavaletti L."/>
            <person name="Monciardini P."/>
            <person name="Donadio S."/>
        </authorList>
    </citation>
    <scope>NUCLEOTIDE SEQUENCE</scope>
    <source>
        <strain evidence="3">ID150040</strain>
    </source>
</reference>
<organism evidence="3 4">
    <name type="scientific">Reticulibacter mediterranei</name>
    <dbReference type="NCBI Taxonomy" id="2778369"/>
    <lineage>
        <taxon>Bacteria</taxon>
        <taxon>Bacillati</taxon>
        <taxon>Chloroflexota</taxon>
        <taxon>Ktedonobacteria</taxon>
        <taxon>Ktedonobacterales</taxon>
        <taxon>Reticulibacteraceae</taxon>
        <taxon>Reticulibacter</taxon>
    </lineage>
</organism>